<dbReference type="InterPro" id="IPR003736">
    <property type="entry name" value="PAAI_dom"/>
</dbReference>
<dbReference type="AlphaFoldDB" id="A0A7J5BZR8"/>
<reference evidence="4 5" key="1">
    <citation type="submission" date="2019-09" db="EMBL/GenBank/DDBJ databases">
        <title>Phylogeny of genus Pseudoclavibacter and closely related genus.</title>
        <authorList>
            <person name="Li Y."/>
        </authorList>
    </citation>
    <scope>NUCLEOTIDE SEQUENCE [LARGE SCALE GENOMIC DNA]</scope>
    <source>
        <strain evidence="4 5">DSM 23821</strain>
    </source>
</reference>
<name>A0A7J5BZR8_9MICO</name>
<dbReference type="InterPro" id="IPR052723">
    <property type="entry name" value="Acyl-CoA_thioesterase_PaaI"/>
</dbReference>
<accession>A0A7J5BZR8</accession>
<dbReference type="RefSeq" id="WP_158039645.1">
    <property type="nucleotide sequence ID" value="NZ_JACCFV010000001.1"/>
</dbReference>
<evidence type="ECO:0000313" key="5">
    <source>
        <dbReference type="Proteomes" id="UP000467240"/>
    </source>
</evidence>
<dbReference type="PANTHER" id="PTHR42856">
    <property type="entry name" value="ACYL-COENZYME A THIOESTERASE PAAI"/>
    <property type="match status" value="1"/>
</dbReference>
<evidence type="ECO:0000256" key="2">
    <source>
        <dbReference type="SAM" id="MobiDB-lite"/>
    </source>
</evidence>
<feature type="region of interest" description="Disordered" evidence="2">
    <location>
        <begin position="1"/>
        <end position="22"/>
    </location>
</feature>
<keyword evidence="5" id="KW-1185">Reference proteome</keyword>
<evidence type="ECO:0000313" key="4">
    <source>
        <dbReference type="EMBL" id="KAB1660149.1"/>
    </source>
</evidence>
<gene>
    <name evidence="4" type="ORF">F8O01_04290</name>
</gene>
<evidence type="ECO:0000256" key="1">
    <source>
        <dbReference type="ARBA" id="ARBA00022801"/>
    </source>
</evidence>
<sequence length="156" mass="16947">MVSGPRPLREASPTTSDPVGAQHRVLDGDRSAEWMGTHIVRAERGHAEIRMRVRPEMLNGFGTVQGGFVFAFADTAFAIACNDPDETGSITVAQGVDVNFLRPAYEGQTLTARAHAVHEGRSGVYDIEVFAQGDDDEDATPIAIIRGRSRTVPDRR</sequence>
<dbReference type="InterPro" id="IPR006683">
    <property type="entry name" value="Thioestr_dom"/>
</dbReference>
<keyword evidence="1" id="KW-0378">Hydrolase</keyword>
<comment type="caution">
    <text evidence="4">The sequence shown here is derived from an EMBL/GenBank/DDBJ whole genome shotgun (WGS) entry which is preliminary data.</text>
</comment>
<dbReference type="Pfam" id="PF03061">
    <property type="entry name" value="4HBT"/>
    <property type="match status" value="1"/>
</dbReference>
<dbReference type="SUPFAM" id="SSF54637">
    <property type="entry name" value="Thioesterase/thiol ester dehydrase-isomerase"/>
    <property type="match status" value="1"/>
</dbReference>
<dbReference type="GO" id="GO:0016289">
    <property type="term" value="F:acyl-CoA hydrolase activity"/>
    <property type="evidence" value="ECO:0007669"/>
    <property type="project" value="UniProtKB-ARBA"/>
</dbReference>
<feature type="domain" description="Thioesterase" evidence="3">
    <location>
        <begin position="61"/>
        <end position="135"/>
    </location>
</feature>
<dbReference type="Gene3D" id="3.10.129.10">
    <property type="entry name" value="Hotdog Thioesterase"/>
    <property type="match status" value="1"/>
</dbReference>
<proteinExistence type="predicted"/>
<evidence type="ECO:0000259" key="3">
    <source>
        <dbReference type="Pfam" id="PF03061"/>
    </source>
</evidence>
<organism evidence="4 5">
    <name type="scientific">Pseudoclavibacter chungangensis</name>
    <dbReference type="NCBI Taxonomy" id="587635"/>
    <lineage>
        <taxon>Bacteria</taxon>
        <taxon>Bacillati</taxon>
        <taxon>Actinomycetota</taxon>
        <taxon>Actinomycetes</taxon>
        <taxon>Micrococcales</taxon>
        <taxon>Microbacteriaceae</taxon>
        <taxon>Pseudoclavibacter</taxon>
    </lineage>
</organism>
<dbReference type="PANTHER" id="PTHR42856:SF1">
    <property type="entry name" value="ACYL-COENZYME A THIOESTERASE PAAI"/>
    <property type="match status" value="1"/>
</dbReference>
<protein>
    <submittedName>
        <fullName evidence="4">Hotdog fold thioesterase</fullName>
    </submittedName>
</protein>
<dbReference type="EMBL" id="WBJZ01000004">
    <property type="protein sequence ID" value="KAB1660149.1"/>
    <property type="molecule type" value="Genomic_DNA"/>
</dbReference>
<dbReference type="OrthoDB" id="32575at2"/>
<dbReference type="InterPro" id="IPR029069">
    <property type="entry name" value="HotDog_dom_sf"/>
</dbReference>
<dbReference type="CDD" id="cd03443">
    <property type="entry name" value="PaaI_thioesterase"/>
    <property type="match status" value="1"/>
</dbReference>
<dbReference type="Proteomes" id="UP000467240">
    <property type="component" value="Unassembled WGS sequence"/>
</dbReference>
<dbReference type="NCBIfam" id="TIGR00369">
    <property type="entry name" value="unchar_dom_1"/>
    <property type="match status" value="1"/>
</dbReference>